<reference evidence="3 4" key="1">
    <citation type="submission" date="2020-05" db="EMBL/GenBank/DDBJ databases">
        <title>Complete genome sequence of Alicycliphilus denitrificans DP3.</title>
        <authorList>
            <person name="Chen X."/>
        </authorList>
    </citation>
    <scope>NUCLEOTIDE SEQUENCE [LARGE SCALE GENOMIC DNA]</scope>
    <source>
        <strain evidence="3 4">DP3</strain>
    </source>
</reference>
<feature type="signal peptide" evidence="2">
    <location>
        <begin position="1"/>
        <end position="30"/>
    </location>
</feature>
<dbReference type="EMBL" id="CP051298">
    <property type="protein sequence ID" value="QKD43846.1"/>
    <property type="molecule type" value="Genomic_DNA"/>
</dbReference>
<dbReference type="Proteomes" id="UP000500755">
    <property type="component" value="Chromosome"/>
</dbReference>
<dbReference type="RefSeq" id="WP_013519461.1">
    <property type="nucleotide sequence ID" value="NZ_CP051298.1"/>
</dbReference>
<feature type="chain" id="PRO_5032429819" description="Proline-rich region" evidence="2">
    <location>
        <begin position="31"/>
        <end position="192"/>
    </location>
</feature>
<evidence type="ECO:0000313" key="3">
    <source>
        <dbReference type="EMBL" id="QKD43846.1"/>
    </source>
</evidence>
<name>A0A858ZSJ8_9BURK</name>
<keyword evidence="2" id="KW-0732">Signal</keyword>
<protein>
    <recommendedName>
        <fullName evidence="5">Proline-rich region</fullName>
    </recommendedName>
</protein>
<evidence type="ECO:0000313" key="4">
    <source>
        <dbReference type="Proteomes" id="UP000500755"/>
    </source>
</evidence>
<gene>
    <name evidence="3" type="ORF">HF896_09600</name>
</gene>
<accession>A0A858ZSJ8</accession>
<organism evidence="3 4">
    <name type="scientific">Alicycliphilus denitrificans</name>
    <dbReference type="NCBI Taxonomy" id="179636"/>
    <lineage>
        <taxon>Bacteria</taxon>
        <taxon>Pseudomonadati</taxon>
        <taxon>Pseudomonadota</taxon>
        <taxon>Betaproteobacteria</taxon>
        <taxon>Burkholderiales</taxon>
        <taxon>Comamonadaceae</taxon>
        <taxon>Alicycliphilus</taxon>
    </lineage>
</organism>
<evidence type="ECO:0000256" key="2">
    <source>
        <dbReference type="SAM" id="SignalP"/>
    </source>
</evidence>
<evidence type="ECO:0000256" key="1">
    <source>
        <dbReference type="SAM" id="MobiDB-lite"/>
    </source>
</evidence>
<sequence length="192" mass="20711">MSAPSSPRARALRWLLAGAAILLGPGTALAQHGGHGGHGGGHPHGSFPHGSHWDGGHIHGGGSYRLGPGRWAYRPGHAVHGFSRPDFVRWSGGHWRQTCWGGRCGWWWFTGGLWYFYAAPVYPYPPVVSSITYVPPVYAPAATPGPASLAPQPTFSYYCDDPPGYYPAVPQCRTPWRESVTPVEPPPPADKP</sequence>
<proteinExistence type="predicted"/>
<feature type="compositionally biased region" description="Gly residues" evidence="1">
    <location>
        <begin position="33"/>
        <end position="43"/>
    </location>
</feature>
<evidence type="ECO:0008006" key="5">
    <source>
        <dbReference type="Google" id="ProtNLM"/>
    </source>
</evidence>
<feature type="region of interest" description="Disordered" evidence="1">
    <location>
        <begin position="32"/>
        <end position="52"/>
    </location>
</feature>
<dbReference type="AlphaFoldDB" id="A0A858ZSJ8"/>